<dbReference type="EMBL" id="JAINUG010000181">
    <property type="protein sequence ID" value="KAJ8389536.1"/>
    <property type="molecule type" value="Genomic_DNA"/>
</dbReference>
<dbReference type="AlphaFoldDB" id="A0AAD7RSE8"/>
<dbReference type="Proteomes" id="UP001221898">
    <property type="component" value="Unassembled WGS sequence"/>
</dbReference>
<organism evidence="1 2">
    <name type="scientific">Aldrovandia affinis</name>
    <dbReference type="NCBI Taxonomy" id="143900"/>
    <lineage>
        <taxon>Eukaryota</taxon>
        <taxon>Metazoa</taxon>
        <taxon>Chordata</taxon>
        <taxon>Craniata</taxon>
        <taxon>Vertebrata</taxon>
        <taxon>Euteleostomi</taxon>
        <taxon>Actinopterygii</taxon>
        <taxon>Neopterygii</taxon>
        <taxon>Teleostei</taxon>
        <taxon>Notacanthiformes</taxon>
        <taxon>Halosauridae</taxon>
        <taxon>Aldrovandia</taxon>
    </lineage>
</organism>
<accession>A0AAD7RSE8</accession>
<gene>
    <name evidence="1" type="ORF">AAFF_G00119260</name>
</gene>
<evidence type="ECO:0008006" key="3">
    <source>
        <dbReference type="Google" id="ProtNLM"/>
    </source>
</evidence>
<evidence type="ECO:0000313" key="2">
    <source>
        <dbReference type="Proteomes" id="UP001221898"/>
    </source>
</evidence>
<sequence length="127" mass="14765">MAQRGFPLTKRHVQQLAFEYAAQNKISGFSQKAGHAGYYWFQNFLKRNPDLGIHKPEVLSAARATGLNKEVVSQWFEQYENLLVQLAYYHIYGTVTSLVYKTNSAQAKWLDRSGNHAWRSAREKRER</sequence>
<keyword evidence="2" id="KW-1185">Reference proteome</keyword>
<proteinExistence type="predicted"/>
<protein>
    <recommendedName>
        <fullName evidence="3">Transposase</fullName>
    </recommendedName>
</protein>
<name>A0AAD7RSE8_9TELE</name>
<reference evidence="1" key="1">
    <citation type="journal article" date="2023" name="Science">
        <title>Genome structures resolve the early diversification of teleost fishes.</title>
        <authorList>
            <person name="Parey E."/>
            <person name="Louis A."/>
            <person name="Montfort J."/>
            <person name="Bouchez O."/>
            <person name="Roques C."/>
            <person name="Iampietro C."/>
            <person name="Lluch J."/>
            <person name="Castinel A."/>
            <person name="Donnadieu C."/>
            <person name="Desvignes T."/>
            <person name="Floi Bucao C."/>
            <person name="Jouanno E."/>
            <person name="Wen M."/>
            <person name="Mejri S."/>
            <person name="Dirks R."/>
            <person name="Jansen H."/>
            <person name="Henkel C."/>
            <person name="Chen W.J."/>
            <person name="Zahm M."/>
            <person name="Cabau C."/>
            <person name="Klopp C."/>
            <person name="Thompson A.W."/>
            <person name="Robinson-Rechavi M."/>
            <person name="Braasch I."/>
            <person name="Lecointre G."/>
            <person name="Bobe J."/>
            <person name="Postlethwait J.H."/>
            <person name="Berthelot C."/>
            <person name="Roest Crollius H."/>
            <person name="Guiguen Y."/>
        </authorList>
    </citation>
    <scope>NUCLEOTIDE SEQUENCE</scope>
    <source>
        <strain evidence="1">NC1722</strain>
    </source>
</reference>
<comment type="caution">
    <text evidence="1">The sequence shown here is derived from an EMBL/GenBank/DDBJ whole genome shotgun (WGS) entry which is preliminary data.</text>
</comment>
<evidence type="ECO:0000313" key="1">
    <source>
        <dbReference type="EMBL" id="KAJ8389536.1"/>
    </source>
</evidence>